<evidence type="ECO:0000313" key="3">
    <source>
        <dbReference type="EMBL" id="SEG37011.1"/>
    </source>
</evidence>
<dbReference type="Pfam" id="PF00085">
    <property type="entry name" value="Thioredoxin"/>
    <property type="match status" value="1"/>
</dbReference>
<dbReference type="AlphaFoldDB" id="A0A1H5ZLA8"/>
<evidence type="ECO:0000313" key="4">
    <source>
        <dbReference type="Proteomes" id="UP000236738"/>
    </source>
</evidence>
<sequence>MKKIGKIVLLGGLLFLVFQSCTSTKIVVNREVDSKNDGKMLLGRQTLDQFQKDPYEGWFKEEHDGYAFDAEAIKELKKQKINSYNITIFLGTWCPDSHREFPRFIKILEELKYPMQKLTIIAVNRKKESPNGEEGKYNIQKVPTFIISKYGKEVGRIIESPKSGWLERDLLEILKKDDTSLKDLFKK</sequence>
<dbReference type="Gene3D" id="3.40.30.10">
    <property type="entry name" value="Glutaredoxin"/>
    <property type="match status" value="1"/>
</dbReference>
<feature type="domain" description="Thioredoxin" evidence="2">
    <location>
        <begin position="41"/>
        <end position="179"/>
    </location>
</feature>
<dbReference type="EMBL" id="FNUS01000005">
    <property type="protein sequence ID" value="SEG37011.1"/>
    <property type="molecule type" value="Genomic_DNA"/>
</dbReference>
<dbReference type="SUPFAM" id="SSF52833">
    <property type="entry name" value="Thioredoxin-like"/>
    <property type="match status" value="1"/>
</dbReference>
<dbReference type="InterPro" id="IPR013766">
    <property type="entry name" value="Thioredoxin_domain"/>
</dbReference>
<protein>
    <submittedName>
        <fullName evidence="3">Thioredoxin</fullName>
    </submittedName>
</protein>
<reference evidence="4" key="1">
    <citation type="submission" date="2016-10" db="EMBL/GenBank/DDBJ databases">
        <authorList>
            <person name="Varghese N."/>
            <person name="Submissions S."/>
        </authorList>
    </citation>
    <scope>NUCLEOTIDE SEQUENCE [LARGE SCALE GENOMIC DNA]</scope>
    <source>
        <strain evidence="4">DSM 21580</strain>
    </source>
</reference>
<dbReference type="PROSITE" id="PS51257">
    <property type="entry name" value="PROKAR_LIPOPROTEIN"/>
    <property type="match status" value="1"/>
</dbReference>
<name>A0A1H5ZLA8_9FLAO</name>
<dbReference type="CDD" id="cd02947">
    <property type="entry name" value="TRX_family"/>
    <property type="match status" value="1"/>
</dbReference>
<feature type="signal peptide" evidence="1">
    <location>
        <begin position="1"/>
        <end position="22"/>
    </location>
</feature>
<feature type="chain" id="PRO_5009291694" evidence="1">
    <location>
        <begin position="23"/>
        <end position="187"/>
    </location>
</feature>
<dbReference type="PROSITE" id="PS51352">
    <property type="entry name" value="THIOREDOXIN_2"/>
    <property type="match status" value="1"/>
</dbReference>
<proteinExistence type="predicted"/>
<gene>
    <name evidence="3" type="ORF">SAMN05421847_2076</name>
</gene>
<dbReference type="RefSeq" id="WP_103913963.1">
    <property type="nucleotide sequence ID" value="NZ_FNUS01000005.1"/>
</dbReference>
<dbReference type="OrthoDB" id="6398367at2"/>
<keyword evidence="1" id="KW-0732">Signal</keyword>
<keyword evidence="4" id="KW-1185">Reference proteome</keyword>
<dbReference type="Proteomes" id="UP000236738">
    <property type="component" value="Unassembled WGS sequence"/>
</dbReference>
<evidence type="ECO:0000256" key="1">
    <source>
        <dbReference type="SAM" id="SignalP"/>
    </source>
</evidence>
<dbReference type="InterPro" id="IPR036249">
    <property type="entry name" value="Thioredoxin-like_sf"/>
</dbReference>
<organism evidence="3 4">
    <name type="scientific">Halpernia humi</name>
    <dbReference type="NCBI Taxonomy" id="493375"/>
    <lineage>
        <taxon>Bacteria</taxon>
        <taxon>Pseudomonadati</taxon>
        <taxon>Bacteroidota</taxon>
        <taxon>Flavobacteriia</taxon>
        <taxon>Flavobacteriales</taxon>
        <taxon>Weeksellaceae</taxon>
        <taxon>Chryseobacterium group</taxon>
        <taxon>Halpernia</taxon>
    </lineage>
</organism>
<accession>A0A1H5ZLA8</accession>
<evidence type="ECO:0000259" key="2">
    <source>
        <dbReference type="PROSITE" id="PS51352"/>
    </source>
</evidence>